<dbReference type="EMBL" id="BAAAUT010000009">
    <property type="protein sequence ID" value="GAA3125258.1"/>
    <property type="molecule type" value="Genomic_DNA"/>
</dbReference>
<reference evidence="2" key="1">
    <citation type="journal article" date="2019" name="Int. J. Syst. Evol. Microbiol.">
        <title>The Global Catalogue of Microorganisms (GCM) 10K type strain sequencing project: providing services to taxonomists for standard genome sequencing and annotation.</title>
        <authorList>
            <consortium name="The Broad Institute Genomics Platform"/>
            <consortium name="The Broad Institute Genome Sequencing Center for Infectious Disease"/>
            <person name="Wu L."/>
            <person name="Ma J."/>
        </authorList>
    </citation>
    <scope>NUCLEOTIDE SEQUENCE [LARGE SCALE GENOMIC DNA]</scope>
    <source>
        <strain evidence="2">JCM 9373</strain>
    </source>
</reference>
<keyword evidence="2" id="KW-1185">Reference proteome</keyword>
<protein>
    <submittedName>
        <fullName evidence="1">Uncharacterized protein</fullName>
    </submittedName>
</protein>
<proteinExistence type="predicted"/>
<dbReference type="RefSeq" id="WP_344857225.1">
    <property type="nucleotide sequence ID" value="NZ_BAAAUT010000009.1"/>
</dbReference>
<comment type="caution">
    <text evidence="1">The sequence shown here is derived from an EMBL/GenBank/DDBJ whole genome shotgun (WGS) entry which is preliminary data.</text>
</comment>
<evidence type="ECO:0000313" key="1">
    <source>
        <dbReference type="EMBL" id="GAA3125258.1"/>
    </source>
</evidence>
<organism evidence="1 2">
    <name type="scientific">Planomonospora alba</name>
    <dbReference type="NCBI Taxonomy" id="161354"/>
    <lineage>
        <taxon>Bacteria</taxon>
        <taxon>Bacillati</taxon>
        <taxon>Actinomycetota</taxon>
        <taxon>Actinomycetes</taxon>
        <taxon>Streptosporangiales</taxon>
        <taxon>Streptosporangiaceae</taxon>
        <taxon>Planomonospora</taxon>
    </lineage>
</organism>
<gene>
    <name evidence="1" type="ORF">GCM10010466_15170</name>
</gene>
<evidence type="ECO:0000313" key="2">
    <source>
        <dbReference type="Proteomes" id="UP001500320"/>
    </source>
</evidence>
<name>A0ABP6MUP3_9ACTN</name>
<sequence length="159" mass="17378">MPIERGSGVIRPPRGATGFRDHVAEPLPLVDPRVFASVCHQAARLVHGRVLEITPPGVTPNFHTAVIRCGGLSAAVLGHTHLPFIALARVPAGHVVFIDDRNDLGVALRSSGAFRLLTRSELETPIDLIDTSDLGDAEHREIAYWKPETFGELLFNHWD</sequence>
<accession>A0ABP6MUP3</accession>
<dbReference type="Proteomes" id="UP001500320">
    <property type="component" value="Unassembled WGS sequence"/>
</dbReference>